<comment type="caution">
    <text evidence="12">The sequence shown here is derived from an EMBL/GenBank/DDBJ whole genome shotgun (WGS) entry which is preliminary data.</text>
</comment>
<evidence type="ECO:0000256" key="9">
    <source>
        <dbReference type="ARBA" id="ARBA00023239"/>
    </source>
</evidence>
<feature type="region of interest" description="Disordered" evidence="10">
    <location>
        <begin position="213"/>
        <end position="289"/>
    </location>
</feature>
<comment type="subcellular location">
    <subcellularLocation>
        <location evidence="3">Secreted</location>
    </subcellularLocation>
</comment>
<feature type="signal peptide" evidence="11">
    <location>
        <begin position="1"/>
        <end position="34"/>
    </location>
</feature>
<dbReference type="InterPro" id="IPR006311">
    <property type="entry name" value="TAT_signal"/>
</dbReference>
<proteinExistence type="inferred from homology"/>
<name>A0ABW6WVN7_9ACTN</name>
<accession>A0ABW6WVN7</accession>
<evidence type="ECO:0000256" key="11">
    <source>
        <dbReference type="SAM" id="SignalP"/>
    </source>
</evidence>
<gene>
    <name evidence="12" type="ORF">ACFY35_48530</name>
</gene>
<evidence type="ECO:0000256" key="4">
    <source>
        <dbReference type="ARBA" id="ARBA00006463"/>
    </source>
</evidence>
<dbReference type="GO" id="GO:0016829">
    <property type="term" value="F:lyase activity"/>
    <property type="evidence" value="ECO:0007669"/>
    <property type="project" value="UniProtKB-KW"/>
</dbReference>
<evidence type="ECO:0000256" key="7">
    <source>
        <dbReference type="ARBA" id="ARBA00022729"/>
    </source>
</evidence>
<dbReference type="SUPFAM" id="SSF51126">
    <property type="entry name" value="Pectin lyase-like"/>
    <property type="match status" value="1"/>
</dbReference>
<dbReference type="InterPro" id="IPR004898">
    <property type="entry name" value="Pectate_lyase_PlyH/PlyE-like"/>
</dbReference>
<organism evidence="12 13">
    <name type="scientific">Paractinoplanes globisporus</name>
    <dbReference type="NCBI Taxonomy" id="113565"/>
    <lineage>
        <taxon>Bacteria</taxon>
        <taxon>Bacillati</taxon>
        <taxon>Actinomycetota</taxon>
        <taxon>Actinomycetes</taxon>
        <taxon>Micromonosporales</taxon>
        <taxon>Micromonosporaceae</taxon>
        <taxon>Paractinoplanes</taxon>
    </lineage>
</organism>
<keyword evidence="9 12" id="KW-0456">Lyase</keyword>
<dbReference type="EC" id="4.2.2.2" evidence="5"/>
<evidence type="ECO:0000256" key="10">
    <source>
        <dbReference type="SAM" id="MobiDB-lite"/>
    </source>
</evidence>
<dbReference type="Proteomes" id="UP001602245">
    <property type="component" value="Unassembled WGS sequence"/>
</dbReference>
<feature type="chain" id="PRO_5045694953" description="pectate lyase" evidence="11">
    <location>
        <begin position="35"/>
        <end position="468"/>
    </location>
</feature>
<dbReference type="Gene3D" id="2.160.20.10">
    <property type="entry name" value="Single-stranded right-handed beta-helix, Pectin lyase-like"/>
    <property type="match status" value="1"/>
</dbReference>
<keyword evidence="7 11" id="KW-0732">Signal</keyword>
<dbReference type="Pfam" id="PF03211">
    <property type="entry name" value="Pectate_lyase"/>
    <property type="match status" value="1"/>
</dbReference>
<dbReference type="InterPro" id="IPR012334">
    <property type="entry name" value="Pectin_lyas_fold"/>
</dbReference>
<dbReference type="PANTHER" id="PTHR33407">
    <property type="entry name" value="PECTATE LYASE F-RELATED"/>
    <property type="match status" value="1"/>
</dbReference>
<evidence type="ECO:0000256" key="6">
    <source>
        <dbReference type="ARBA" id="ARBA00022525"/>
    </source>
</evidence>
<evidence type="ECO:0000313" key="13">
    <source>
        <dbReference type="Proteomes" id="UP001602245"/>
    </source>
</evidence>
<dbReference type="PANTHER" id="PTHR33407:SF9">
    <property type="entry name" value="PECTATE LYASE F-RELATED"/>
    <property type="match status" value="1"/>
</dbReference>
<evidence type="ECO:0000256" key="3">
    <source>
        <dbReference type="ARBA" id="ARBA00004613"/>
    </source>
</evidence>
<protein>
    <recommendedName>
        <fullName evidence="5">pectate lyase</fullName>
        <ecNumber evidence="5">4.2.2.2</ecNumber>
    </recommendedName>
</protein>
<evidence type="ECO:0000313" key="12">
    <source>
        <dbReference type="EMBL" id="MFF5297326.1"/>
    </source>
</evidence>
<dbReference type="Gene3D" id="2.60.120.560">
    <property type="entry name" value="Exo-inulinase, domain 1"/>
    <property type="match status" value="1"/>
</dbReference>
<evidence type="ECO:0000256" key="8">
    <source>
        <dbReference type="ARBA" id="ARBA00022837"/>
    </source>
</evidence>
<feature type="compositionally biased region" description="Gly residues" evidence="10">
    <location>
        <begin position="266"/>
        <end position="282"/>
    </location>
</feature>
<keyword evidence="8" id="KW-0106">Calcium</keyword>
<comment type="catalytic activity">
    <reaction evidence="1">
        <text>Eliminative cleavage of (1-&gt;4)-alpha-D-galacturonan to give oligosaccharides with 4-deoxy-alpha-D-galact-4-enuronosyl groups at their non-reducing ends.</text>
        <dbReference type="EC" id="4.2.2.2"/>
    </reaction>
</comment>
<dbReference type="RefSeq" id="WP_020511838.1">
    <property type="nucleotide sequence ID" value="NZ_JBIAZU010000011.1"/>
</dbReference>
<reference evidence="12 13" key="1">
    <citation type="submission" date="2024-10" db="EMBL/GenBank/DDBJ databases">
        <title>The Natural Products Discovery Center: Release of the First 8490 Sequenced Strains for Exploring Actinobacteria Biosynthetic Diversity.</title>
        <authorList>
            <person name="Kalkreuter E."/>
            <person name="Kautsar S.A."/>
            <person name="Yang D."/>
            <person name="Bader C.D."/>
            <person name="Teijaro C.N."/>
            <person name="Fluegel L."/>
            <person name="Davis C.M."/>
            <person name="Simpson J.R."/>
            <person name="Lauterbach L."/>
            <person name="Steele A.D."/>
            <person name="Gui C."/>
            <person name="Meng S."/>
            <person name="Li G."/>
            <person name="Viehrig K."/>
            <person name="Ye F."/>
            <person name="Su P."/>
            <person name="Kiefer A.F."/>
            <person name="Nichols A."/>
            <person name="Cepeda A.J."/>
            <person name="Yan W."/>
            <person name="Fan B."/>
            <person name="Jiang Y."/>
            <person name="Adhikari A."/>
            <person name="Zheng C.-J."/>
            <person name="Schuster L."/>
            <person name="Cowan T.M."/>
            <person name="Smanski M.J."/>
            <person name="Chevrette M.G."/>
            <person name="De Carvalho L.P.S."/>
            <person name="Shen B."/>
        </authorList>
    </citation>
    <scope>NUCLEOTIDE SEQUENCE [LARGE SCALE GENOMIC DNA]</scope>
    <source>
        <strain evidence="12 13">NPDC000087</strain>
    </source>
</reference>
<dbReference type="PROSITE" id="PS51318">
    <property type="entry name" value="TAT"/>
    <property type="match status" value="1"/>
</dbReference>
<dbReference type="InterPro" id="IPR011050">
    <property type="entry name" value="Pectin_lyase_fold/virulence"/>
</dbReference>
<evidence type="ECO:0000256" key="1">
    <source>
        <dbReference type="ARBA" id="ARBA00000695"/>
    </source>
</evidence>
<sequence>MKHARTFVRRRAVLAGGFAVVVAAAAGITATAFAGSSAAAFGDDFEDGNSSGWSKSGGSWAVVADGTSVLRQSDAGSALARQFAGDSGWTDYTLTASVKAVSLTGTGAAAGIAARAGGAHQFDRLVLAPGVARLEEVRGSAVTVLGSVALSSAASGWHTLRLDVVGKTVSGFVDQVPVGSGATTLTSGRIGLLTSSAAAAFDDISVNGLTSVPSNASPSATTASPSVSPSATTASPSISPSATATAWPTPTGTTTLTATKTVSGTFDGGNGEFIGGGDLGDGGQDEGQDPLFELADGATLANVVIGAPAADGVHCKGSCTLRNVWWLDVGEDAATFKGTSASQTMTVVGGGAMHASDKVFQHNGPGTFIIENFQAADIGKLYRSCGNCSKQFARHVEVSGVTVTAPLKTLVGINPNLGDTATITGATIVGGTAKNVCALFTGVTGGEPTQTSNVPDGVACVATGITLK</sequence>
<feature type="compositionally biased region" description="Low complexity" evidence="10">
    <location>
        <begin position="213"/>
        <end position="265"/>
    </location>
</feature>
<comment type="cofactor">
    <cofactor evidence="2">
        <name>Ca(2+)</name>
        <dbReference type="ChEBI" id="CHEBI:29108"/>
    </cofactor>
</comment>
<comment type="similarity">
    <text evidence="4">Belongs to the polysaccharide lyase 3 family.</text>
</comment>
<keyword evidence="6" id="KW-0964">Secreted</keyword>
<evidence type="ECO:0000256" key="2">
    <source>
        <dbReference type="ARBA" id="ARBA00001913"/>
    </source>
</evidence>
<dbReference type="EMBL" id="JBIAZU010000011">
    <property type="protein sequence ID" value="MFF5297326.1"/>
    <property type="molecule type" value="Genomic_DNA"/>
</dbReference>
<keyword evidence="13" id="KW-1185">Reference proteome</keyword>
<evidence type="ECO:0000256" key="5">
    <source>
        <dbReference type="ARBA" id="ARBA00012272"/>
    </source>
</evidence>